<dbReference type="Gene3D" id="3.40.50.300">
    <property type="entry name" value="P-loop containing nucleotide triphosphate hydrolases"/>
    <property type="match status" value="1"/>
</dbReference>
<name>A0ABV7XCZ1_9SPHN</name>
<sequence length="293" mass="31640">MTGSENWPQLRVRVGPFGFVLRSPLREVIDDAAHLYRDYPEAGALAEYSVAVHPPAVWRRWVRPNLVLACDVEVPFMAPVPRAHGLLALEMGMNLQLAAGMHRYVLIHAGAVARGDGALLMTGDSGAGKSTLAAILGHRGWRFLGDEFALLSPADGQLHPFPRPISLKNASIPLLAAEAPADRFGPRFDGTIKGSVQHLAAPVEAIRDMDVPAAPKVIVMPAFTPGSEPTLRRMSRAEAFFQLSQASTNYRATGEAGFEAVWRTVEAAPAYEIAYGSTADAEMLVEELWATHG</sequence>
<dbReference type="GO" id="GO:0016301">
    <property type="term" value="F:kinase activity"/>
    <property type="evidence" value="ECO:0007669"/>
    <property type="project" value="UniProtKB-KW"/>
</dbReference>
<reference evidence="2" key="1">
    <citation type="journal article" date="2019" name="Int. J. Syst. Evol. Microbiol.">
        <title>The Global Catalogue of Microorganisms (GCM) 10K type strain sequencing project: providing services to taxonomists for standard genome sequencing and annotation.</title>
        <authorList>
            <consortium name="The Broad Institute Genomics Platform"/>
            <consortium name="The Broad Institute Genome Sequencing Center for Infectious Disease"/>
            <person name="Wu L."/>
            <person name="Ma J."/>
        </authorList>
    </citation>
    <scope>NUCLEOTIDE SEQUENCE [LARGE SCALE GENOMIC DNA]</scope>
    <source>
        <strain evidence="2">KCTC 42644</strain>
    </source>
</reference>
<comment type="caution">
    <text evidence="1">The sequence shown here is derived from an EMBL/GenBank/DDBJ whole genome shotgun (WGS) entry which is preliminary data.</text>
</comment>
<dbReference type="InterPro" id="IPR027600">
    <property type="entry name" value="HprK-rel_A"/>
</dbReference>
<keyword evidence="2" id="KW-1185">Reference proteome</keyword>
<dbReference type="EMBL" id="JBHRXV010000010">
    <property type="protein sequence ID" value="MFC3713113.1"/>
    <property type="molecule type" value="Genomic_DNA"/>
</dbReference>
<keyword evidence="1" id="KW-0808">Transferase</keyword>
<evidence type="ECO:0000313" key="1">
    <source>
        <dbReference type="EMBL" id="MFC3713113.1"/>
    </source>
</evidence>
<dbReference type="Proteomes" id="UP001595615">
    <property type="component" value="Unassembled WGS sequence"/>
</dbReference>
<dbReference type="RefSeq" id="WP_380861297.1">
    <property type="nucleotide sequence ID" value="NZ_JBHRXV010000010.1"/>
</dbReference>
<organism evidence="1 2">
    <name type="scientific">Sphingoaurantiacus capsulatus</name>
    <dbReference type="NCBI Taxonomy" id="1771310"/>
    <lineage>
        <taxon>Bacteria</taxon>
        <taxon>Pseudomonadati</taxon>
        <taxon>Pseudomonadota</taxon>
        <taxon>Alphaproteobacteria</taxon>
        <taxon>Sphingomonadales</taxon>
        <taxon>Sphingosinicellaceae</taxon>
        <taxon>Sphingoaurantiacus</taxon>
    </lineage>
</organism>
<dbReference type="InterPro" id="IPR027417">
    <property type="entry name" value="P-loop_NTPase"/>
</dbReference>
<dbReference type="InterPro" id="IPR025662">
    <property type="entry name" value="Sigma_54_int_dom_ATP-bd_1"/>
</dbReference>
<accession>A0ABV7XCZ1</accession>
<gene>
    <name evidence="1" type="ORF">ACFOMD_11050</name>
</gene>
<protein>
    <submittedName>
        <fullName evidence="1">HprK-related kinase A</fullName>
    </submittedName>
</protein>
<dbReference type="PROSITE" id="PS00675">
    <property type="entry name" value="SIGMA54_INTERACT_1"/>
    <property type="match status" value="1"/>
</dbReference>
<dbReference type="NCBIfam" id="TIGR04352">
    <property type="entry name" value="HprK_rel_A"/>
    <property type="match status" value="1"/>
</dbReference>
<proteinExistence type="predicted"/>
<evidence type="ECO:0000313" key="2">
    <source>
        <dbReference type="Proteomes" id="UP001595615"/>
    </source>
</evidence>
<keyword evidence="1" id="KW-0418">Kinase</keyword>
<dbReference type="SUPFAM" id="SSF53795">
    <property type="entry name" value="PEP carboxykinase-like"/>
    <property type="match status" value="1"/>
</dbReference>